<dbReference type="GeneID" id="110977987"/>
<keyword evidence="7 13" id="KW-0223">Dioxygenase</keyword>
<gene>
    <name evidence="17 18" type="primary">LOC110977987</name>
</gene>
<evidence type="ECO:0000256" key="9">
    <source>
        <dbReference type="ARBA" id="ARBA00023004"/>
    </source>
</evidence>
<accession>A0A8B7Y9K2</accession>
<feature type="compositionally biased region" description="Basic and acidic residues" evidence="14">
    <location>
        <begin position="825"/>
        <end position="835"/>
    </location>
</feature>
<evidence type="ECO:0000256" key="6">
    <source>
        <dbReference type="ARBA" id="ARBA00022833"/>
    </source>
</evidence>
<feature type="compositionally biased region" description="Basic and acidic residues" evidence="14">
    <location>
        <begin position="252"/>
        <end position="263"/>
    </location>
</feature>
<name>A0A8B7Y9K2_ACAPL</name>
<evidence type="ECO:0000256" key="14">
    <source>
        <dbReference type="SAM" id="MobiDB-lite"/>
    </source>
</evidence>
<feature type="region of interest" description="Disordered" evidence="14">
    <location>
        <begin position="1022"/>
        <end position="1049"/>
    </location>
</feature>
<feature type="compositionally biased region" description="Low complexity" evidence="14">
    <location>
        <begin position="836"/>
        <end position="849"/>
    </location>
</feature>
<feature type="region of interest" description="Disordered" evidence="14">
    <location>
        <begin position="29"/>
        <end position="373"/>
    </location>
</feature>
<dbReference type="InterPro" id="IPR002857">
    <property type="entry name" value="Znf_CXXC"/>
</dbReference>
<evidence type="ECO:0000256" key="3">
    <source>
        <dbReference type="ARBA" id="ARBA00022454"/>
    </source>
</evidence>
<keyword evidence="5 12" id="KW-0863">Zinc-finger</keyword>
<evidence type="ECO:0000256" key="13">
    <source>
        <dbReference type="RuleBase" id="RU367064"/>
    </source>
</evidence>
<reference evidence="17 18" key="1">
    <citation type="submission" date="2025-04" db="UniProtKB">
        <authorList>
            <consortium name="RefSeq"/>
        </authorList>
    </citation>
    <scope>IDENTIFICATION</scope>
</reference>
<feature type="compositionally biased region" description="Polar residues" evidence="14">
    <location>
        <begin position="603"/>
        <end position="629"/>
    </location>
</feature>
<dbReference type="GO" id="GO:0070579">
    <property type="term" value="F:DNA 5-methylcytosine dioxygenase activity"/>
    <property type="evidence" value="ECO:0007669"/>
    <property type="project" value="UniProtKB-UniRule"/>
</dbReference>
<dbReference type="PANTHER" id="PTHR23358">
    <property type="entry name" value="METHYLCYTOSINE DIOXYGENASE TET"/>
    <property type="match status" value="1"/>
</dbReference>
<feature type="region of interest" description="Disordered" evidence="14">
    <location>
        <begin position="460"/>
        <end position="520"/>
    </location>
</feature>
<evidence type="ECO:0000256" key="1">
    <source>
        <dbReference type="ARBA" id="ARBA00004286"/>
    </source>
</evidence>
<evidence type="ECO:0000256" key="7">
    <source>
        <dbReference type="ARBA" id="ARBA00022964"/>
    </source>
</evidence>
<feature type="compositionally biased region" description="Basic and acidic residues" evidence="14">
    <location>
        <begin position="351"/>
        <end position="371"/>
    </location>
</feature>
<feature type="compositionally biased region" description="Low complexity" evidence="14">
    <location>
        <begin position="913"/>
        <end position="935"/>
    </location>
</feature>
<feature type="compositionally biased region" description="Basic and acidic residues" evidence="14">
    <location>
        <begin position="1678"/>
        <end position="1688"/>
    </location>
</feature>
<feature type="compositionally biased region" description="Polar residues" evidence="14">
    <location>
        <begin position="1471"/>
        <end position="1487"/>
    </location>
</feature>
<feature type="region of interest" description="Disordered" evidence="14">
    <location>
        <begin position="1387"/>
        <end position="1487"/>
    </location>
</feature>
<comment type="similarity">
    <text evidence="2 13">Belongs to the TET family.</text>
</comment>
<feature type="compositionally biased region" description="Low complexity" evidence="14">
    <location>
        <begin position="469"/>
        <end position="478"/>
    </location>
</feature>
<feature type="compositionally biased region" description="Low complexity" evidence="14">
    <location>
        <begin position="791"/>
        <end position="801"/>
    </location>
</feature>
<feature type="region of interest" description="Disordered" evidence="14">
    <location>
        <begin position="724"/>
        <end position="766"/>
    </location>
</feature>
<feature type="compositionally biased region" description="Low complexity" evidence="14">
    <location>
        <begin position="1424"/>
        <end position="1454"/>
    </location>
</feature>
<dbReference type="GO" id="GO:0005634">
    <property type="term" value="C:nucleus"/>
    <property type="evidence" value="ECO:0007669"/>
    <property type="project" value="UniProtKB-UniRule"/>
</dbReference>
<evidence type="ECO:0000313" key="18">
    <source>
        <dbReference type="RefSeq" id="XP_022088396.1"/>
    </source>
</evidence>
<feature type="region of interest" description="Disordered" evidence="14">
    <location>
        <begin position="387"/>
        <end position="427"/>
    </location>
</feature>
<dbReference type="GO" id="GO:0005694">
    <property type="term" value="C:chromosome"/>
    <property type="evidence" value="ECO:0007669"/>
    <property type="project" value="UniProtKB-SubCell"/>
</dbReference>
<comment type="cofactor">
    <cofactor evidence="13">
        <name>Zn(2+)</name>
        <dbReference type="ChEBI" id="CHEBI:29105"/>
    </cofactor>
    <text evidence="13">The zinc ions have a structural role.</text>
</comment>
<dbReference type="GO" id="GO:0003677">
    <property type="term" value="F:DNA binding"/>
    <property type="evidence" value="ECO:0007669"/>
    <property type="project" value="InterPro"/>
</dbReference>
<evidence type="ECO:0000256" key="2">
    <source>
        <dbReference type="ARBA" id="ARBA00007502"/>
    </source>
</evidence>
<feature type="compositionally biased region" description="Basic and acidic residues" evidence="14">
    <location>
        <begin position="954"/>
        <end position="970"/>
    </location>
</feature>
<dbReference type="InterPro" id="IPR024779">
    <property type="entry name" value="2OGFeDO_JBP1/TET_oxygenase_dom"/>
</dbReference>
<feature type="region of interest" description="Disordered" evidence="14">
    <location>
        <begin position="787"/>
        <end position="859"/>
    </location>
</feature>
<feature type="compositionally biased region" description="Basic and acidic residues" evidence="14">
    <location>
        <begin position="885"/>
        <end position="907"/>
    </location>
</feature>
<feature type="compositionally biased region" description="Polar residues" evidence="14">
    <location>
        <begin position="1735"/>
        <end position="1757"/>
    </location>
</feature>
<feature type="domain" description="CXXC-type" evidence="15">
    <location>
        <begin position="518"/>
        <end position="559"/>
    </location>
</feature>
<proteinExistence type="inferred from homology"/>
<feature type="compositionally biased region" description="Basic and acidic residues" evidence="14">
    <location>
        <begin position="936"/>
        <end position="945"/>
    </location>
</feature>
<dbReference type="Proteomes" id="UP000694845">
    <property type="component" value="Unplaced"/>
</dbReference>
<dbReference type="GO" id="GO:0045944">
    <property type="term" value="P:positive regulation of transcription by RNA polymerase II"/>
    <property type="evidence" value="ECO:0007669"/>
    <property type="project" value="TreeGrafter"/>
</dbReference>
<feature type="compositionally biased region" description="Polar residues" evidence="14">
    <location>
        <begin position="725"/>
        <end position="736"/>
    </location>
</feature>
<dbReference type="PANTHER" id="PTHR23358:SF6">
    <property type="entry name" value="METHYLCYTOSINE DIOXYGENASE TET"/>
    <property type="match status" value="1"/>
</dbReference>
<feature type="compositionally biased region" description="Basic and acidic residues" evidence="14">
    <location>
        <begin position="1979"/>
        <end position="1991"/>
    </location>
</feature>
<evidence type="ECO:0000313" key="17">
    <source>
        <dbReference type="RefSeq" id="XP_022088315.1"/>
    </source>
</evidence>
<evidence type="ECO:0000256" key="10">
    <source>
        <dbReference type="ARBA" id="ARBA00047840"/>
    </source>
</evidence>
<evidence type="ECO:0000256" key="4">
    <source>
        <dbReference type="ARBA" id="ARBA00022723"/>
    </source>
</evidence>
<dbReference type="GO" id="GO:0040029">
    <property type="term" value="P:epigenetic regulation of gene expression"/>
    <property type="evidence" value="ECO:0007669"/>
    <property type="project" value="InterPro"/>
</dbReference>
<dbReference type="OrthoDB" id="8854879at2759"/>
<dbReference type="SMART" id="SM01333">
    <property type="entry name" value="Tet_JBP"/>
    <property type="match status" value="1"/>
</dbReference>
<feature type="region of interest" description="Disordered" evidence="14">
    <location>
        <begin position="569"/>
        <end position="658"/>
    </location>
</feature>
<evidence type="ECO:0000313" key="16">
    <source>
        <dbReference type="Proteomes" id="UP000694845"/>
    </source>
</evidence>
<evidence type="ECO:0000256" key="8">
    <source>
        <dbReference type="ARBA" id="ARBA00023002"/>
    </source>
</evidence>
<protein>
    <recommendedName>
        <fullName evidence="13">Methylcytosine dioxygenase TET</fullName>
        <ecNumber evidence="13">1.14.11.80</ecNumber>
    </recommendedName>
</protein>
<dbReference type="RefSeq" id="XP_022088315.1">
    <property type="nucleotide sequence ID" value="XM_022232623.1"/>
</dbReference>
<feature type="region of interest" description="Disordered" evidence="14">
    <location>
        <begin position="873"/>
        <end position="1007"/>
    </location>
</feature>
<feature type="compositionally biased region" description="Basic and acidic residues" evidence="14">
    <location>
        <begin position="288"/>
        <end position="299"/>
    </location>
</feature>
<feature type="region of interest" description="Disordered" evidence="14">
    <location>
        <begin position="1979"/>
        <end position="2036"/>
    </location>
</feature>
<feature type="compositionally biased region" description="Polar residues" evidence="14">
    <location>
        <begin position="183"/>
        <end position="198"/>
    </location>
</feature>
<comment type="catalytic activity">
    <reaction evidence="10 13">
        <text>a 5-formyl-2'-deoxycytidine in DNA + 2-oxoglutarate + O2 = a 5-carboxyl-2'-deoxycytidine in DNA + succinate + CO2 + H(+)</text>
        <dbReference type="Rhea" id="RHEA:53832"/>
        <dbReference type="Rhea" id="RHEA-COMP:13656"/>
        <dbReference type="Rhea" id="RHEA-COMP:13657"/>
        <dbReference type="ChEBI" id="CHEBI:15378"/>
        <dbReference type="ChEBI" id="CHEBI:15379"/>
        <dbReference type="ChEBI" id="CHEBI:16526"/>
        <dbReference type="ChEBI" id="CHEBI:16810"/>
        <dbReference type="ChEBI" id="CHEBI:30031"/>
        <dbReference type="ChEBI" id="CHEBI:137731"/>
        <dbReference type="ChEBI" id="CHEBI:137732"/>
        <dbReference type="EC" id="1.14.11.80"/>
    </reaction>
</comment>
<feature type="compositionally biased region" description="Basic and acidic residues" evidence="14">
    <location>
        <begin position="1036"/>
        <end position="1048"/>
    </location>
</feature>
<dbReference type="EC" id="1.14.11.80" evidence="13"/>
<feature type="compositionally biased region" description="Basic and acidic residues" evidence="14">
    <location>
        <begin position="1821"/>
        <end position="1831"/>
    </location>
</feature>
<feature type="compositionally biased region" description="Polar residues" evidence="14">
    <location>
        <begin position="1690"/>
        <end position="1703"/>
    </location>
</feature>
<keyword evidence="6 13" id="KW-0862">Zinc</keyword>
<dbReference type="GO" id="GO:0141166">
    <property type="term" value="P:chromosomal 5-methylcytosine DNA demethylation pathway"/>
    <property type="evidence" value="ECO:0007669"/>
    <property type="project" value="UniProtKB-UniRule"/>
</dbReference>
<evidence type="ECO:0000259" key="15">
    <source>
        <dbReference type="PROSITE" id="PS51058"/>
    </source>
</evidence>
<dbReference type="CDD" id="cd18892">
    <property type="entry name" value="TET"/>
    <property type="match status" value="1"/>
</dbReference>
<feature type="compositionally biased region" description="Basic and acidic residues" evidence="14">
    <location>
        <begin position="1859"/>
        <end position="1873"/>
    </location>
</feature>
<feature type="compositionally biased region" description="Basic and acidic residues" evidence="14">
    <location>
        <begin position="29"/>
        <end position="43"/>
    </location>
</feature>
<dbReference type="KEGG" id="aplc:110977987"/>
<dbReference type="PROSITE" id="PS51058">
    <property type="entry name" value="ZF_CXXC"/>
    <property type="match status" value="1"/>
</dbReference>
<organism evidence="16 18">
    <name type="scientific">Acanthaster planci</name>
    <name type="common">Crown-of-thorns starfish</name>
    <dbReference type="NCBI Taxonomy" id="133434"/>
    <lineage>
        <taxon>Eukaryota</taxon>
        <taxon>Metazoa</taxon>
        <taxon>Echinodermata</taxon>
        <taxon>Eleutherozoa</taxon>
        <taxon>Asterozoa</taxon>
        <taxon>Asteroidea</taxon>
        <taxon>Valvatacea</taxon>
        <taxon>Valvatida</taxon>
        <taxon>Acanthasteridae</taxon>
        <taxon>Acanthaster</taxon>
    </lineage>
</organism>
<comment type="function">
    <text evidence="13">Dioxygenase that catalyzes the conversion of the modified genomic base 5-methylcytosine (5mC) into 5-hydroxymethylcytosine (5hmC) and plays a key role in epigenetic chromatin reprogramming during embryonic development.</text>
</comment>
<feature type="compositionally biased region" description="Low complexity" evidence="14">
    <location>
        <begin position="148"/>
        <end position="162"/>
    </location>
</feature>
<feature type="compositionally biased region" description="Pro residues" evidence="14">
    <location>
        <begin position="586"/>
        <end position="598"/>
    </location>
</feature>
<dbReference type="Pfam" id="PF02008">
    <property type="entry name" value="zf-CXXC"/>
    <property type="match status" value="1"/>
</dbReference>
<comment type="catalytic activity">
    <reaction evidence="11 13">
        <text>a 5-hydroxymethyl-2'-deoxycytidine in DNA + 2-oxoglutarate + O2 = a 5-formyl-2'-deoxycytidine in DNA + succinate + CO2 + H2O</text>
        <dbReference type="Rhea" id="RHEA:53828"/>
        <dbReference type="Rhea" id="RHEA-COMP:13315"/>
        <dbReference type="Rhea" id="RHEA-COMP:13656"/>
        <dbReference type="ChEBI" id="CHEBI:15377"/>
        <dbReference type="ChEBI" id="CHEBI:15379"/>
        <dbReference type="ChEBI" id="CHEBI:16526"/>
        <dbReference type="ChEBI" id="CHEBI:16810"/>
        <dbReference type="ChEBI" id="CHEBI:30031"/>
        <dbReference type="ChEBI" id="CHEBI:136731"/>
        <dbReference type="ChEBI" id="CHEBI:137731"/>
        <dbReference type="EC" id="1.14.11.80"/>
    </reaction>
</comment>
<evidence type="ECO:0000256" key="12">
    <source>
        <dbReference type="PROSITE-ProRule" id="PRU00509"/>
    </source>
</evidence>
<dbReference type="RefSeq" id="XP_022088396.1">
    <property type="nucleotide sequence ID" value="XM_022232704.1"/>
</dbReference>
<feature type="compositionally biased region" description="Polar residues" evidence="14">
    <location>
        <begin position="1022"/>
        <end position="1033"/>
    </location>
</feature>
<evidence type="ECO:0000256" key="5">
    <source>
        <dbReference type="ARBA" id="ARBA00022771"/>
    </source>
</evidence>
<feature type="compositionally biased region" description="Basic and acidic residues" evidence="14">
    <location>
        <begin position="1783"/>
        <end position="1797"/>
    </location>
</feature>
<feature type="compositionally biased region" description="Polar residues" evidence="14">
    <location>
        <begin position="414"/>
        <end position="427"/>
    </location>
</feature>
<dbReference type="GO" id="GO:0008270">
    <property type="term" value="F:zinc ion binding"/>
    <property type="evidence" value="ECO:0007669"/>
    <property type="project" value="UniProtKB-UniRule"/>
</dbReference>
<evidence type="ECO:0000256" key="11">
    <source>
        <dbReference type="ARBA" id="ARBA00049431"/>
    </source>
</evidence>
<feature type="compositionally biased region" description="Pro residues" evidence="14">
    <location>
        <begin position="630"/>
        <end position="643"/>
    </location>
</feature>
<keyword evidence="9 13" id="KW-0408">Iron</keyword>
<dbReference type="OMA" id="PPKNGPI"/>
<keyword evidence="8 13" id="KW-0560">Oxidoreductase</keyword>
<dbReference type="Pfam" id="PF12851">
    <property type="entry name" value="Tet_JBP"/>
    <property type="match status" value="1"/>
</dbReference>
<dbReference type="InterPro" id="IPR046942">
    <property type="entry name" value="TET_oxygenase"/>
</dbReference>
<feature type="compositionally biased region" description="Basic and acidic residues" evidence="14">
    <location>
        <begin position="90"/>
        <end position="126"/>
    </location>
</feature>
<keyword evidence="3" id="KW-0158">Chromosome</keyword>
<keyword evidence="16" id="KW-1185">Reference proteome</keyword>
<feature type="compositionally biased region" description="Pro residues" evidence="14">
    <location>
        <begin position="1881"/>
        <end position="1895"/>
    </location>
</feature>
<sequence>MLKAGEGQAFLQMASGNLVEALIRRTLLEDNLATDERPEDKYRPPAAKAAKCPKTDPWEEGIDDDNVELRVPIIKDIDTKKTASSKTPPTKKDPTKPDSGRKVKEESRKETLLKEWREAEKEEELRRKKYAAVLNTEERDSNDNTTKGPGMSPAEAGSASPEAPEESAVKHSNSKDKGKKTYSSKSKQVTSTDQQGTTAKEDGATPKKEKRDKANGNKRKLAKSPRDSPASAGSEQDSKYAKLDKNSNAFTGRRESTSSEKSEMIPLSAENTVILSSPCGENGHSRKHGDDDARVEPKPKRPKSGSEMSAGLTIASMIEKTLDAGLGASLRPPRGTHALAGTSEARLAQSEAHEPDASAKRRDTHIRHDEASSAFGVAVPKLRWALNGQQKTDSKLGQDSDLGGSDNLRPFPSSRPQAHKQQTAVAPTSGVVVNQPQLLQPIFPVGVAVSRFSSSAPIKIDIPRTCPLPSSGSSPGSPKDNPLFSPNHSDGSLSANQSDNGATSPGNMADGSNASGSKKKKRKRCGVCEPCMTKQNCGDCSSCKNRRTGHQICKMRKCVELRKKTQAPELTMDGSANGSRAKGGLPPFPQLTAPPPKNGPIENHNSPPTTLPLHNSTAPDYPNSDSSTAVPPPNMSWPPPPPMVNGYSSSEGYPKMNHFPPQAEMTKAAEREGRREPIEAVGEGGVVSIKKEQGVGEAVGIPVPAHHHHHHHHPHAKYAFAASSKPDNATTLTPSSGKGPGGYSAAPVTATGKPTGSPSPPTHGQYFDKKLQLQSSAAVTAKEALPPMLNSNHSRSSSIQSYPSFTFPTLGSSKPSNPPTPTSHIQDRGTPDHKGSNSTTTPTSLQSPSSERKALSPVDAAESLLSLSSSISARHFPFPPAHFSGNHEQRPHEQRPHDSQRPHEKRPPPGFLSSGPSSESPSPSVAAISSVPVSSKSEHSSEKKSKSEKHHRTDSKTKSDHKGLKAEHNRPSGITLPPMTVTGFPGLPVPGVMPPGSQSGISASAAMKSTGRSLYPLPSQTLLASSTKPSTGSEAGESKATTDKDLTPRKLTPAELHRKMLEEDMKEEMPDCGCLENDRDEAPYYTHLGAGRSVAAIREMMEKRFGHKGNCIRIEKLVFSGKEGKSSLGCPIAKWILRRSGPEEKILVLVRNRPGHHCETAYIIIATVAWEGCPRKEADNLYDILTQTLPSGAIPTVRRCAVNEEKTCACQGFDPESCGASFSFGCSWSMYYNSCKFARSKTPKKFKLQDNADAEKEEMLENKLQWLATEISPLYRQLAPDSFRNQVLFEKMGSECRLGWGEGRPFSGVTACMDFCAHAHRDQQNMNNGCTVVVTLTKDEIRDRVPDPGDEQLHVLPLYYLDNTDEMGSMEGQQEKVRRGSIEVLTHYRHKSRLRPKQDPVIPKGAQVRTSRHGDKNSPSRGKAAAAAAAAAAARAATPQGNSHHQSSHASSNSSHRDADAKASLAKSSKEQSTSGTTSLPSQSQAQVMQIPPHLWPQYQQSVEQVRAAWPGVELTPSSLAAAAALRPELHALHPMMYESMQREAMQMNAAAAAAASLHPEWARLYPHQPRMFLPPYAHPGMVGLAAHEHLQQNQALARFMSQYGNDPYILAHPYMRYPHFTGLSMEDVKPDMNQLSNLMKASSRSERDALYNTFSMKYGAQHPGAAAASGYGNSRVDQMDLSRDHHTPRPSTSSSAESKYTQNPPPNGLRQDLSHHPPASQAGHKDGIWRPPVFQNSPSRESTPSQEHHSYPNQGTPPYGSAFHDRSKSQGDQRSAYPQEGSHQHRDYPSFGHREPSSASQSRNSSDSRQYSTYPQQQAHQEHSTARRDLSQSYPSQDSKPYPRLHEVSTPSTSSHQQQHDKSKTIAEHLRLMEAAGPSPSNPTPSALPPQPSPKPEEPQEIECISDSEECFRDPTIGGVAIALSHGSILFEAAKRELHATTSIRNPHRQKPTRISLVFYQHKHMNFRHHGLEEYERKMQARQDEAEETARLNGETPPPRKGRKRRLSASDDTVIPDKTKVKCSSASKKVPTKHAQTPVTNTVTTLASTAFPTVTGPYQKWV</sequence>
<dbReference type="InterPro" id="IPR040175">
    <property type="entry name" value="TET1/2/3"/>
</dbReference>
<feature type="compositionally biased region" description="Polar residues" evidence="14">
    <location>
        <begin position="802"/>
        <end position="811"/>
    </location>
</feature>
<feature type="compositionally biased region" description="Basic and acidic residues" evidence="14">
    <location>
        <begin position="199"/>
        <end position="215"/>
    </location>
</feature>
<feature type="compositionally biased region" description="Basic and acidic residues" evidence="14">
    <location>
        <begin position="167"/>
        <end position="176"/>
    </location>
</feature>
<feature type="compositionally biased region" description="Low complexity" evidence="14">
    <location>
        <begin position="1798"/>
        <end position="1813"/>
    </location>
</feature>
<comment type="cofactor">
    <cofactor evidence="13">
        <name>Fe(2+)</name>
        <dbReference type="ChEBI" id="CHEBI:29033"/>
    </cofactor>
    <text evidence="13">Binds 1 Fe(2+) ion per subunit.</text>
</comment>
<feature type="region of interest" description="Disordered" evidence="14">
    <location>
        <begin position="1664"/>
        <end position="1902"/>
    </location>
</feature>
<feature type="compositionally biased region" description="Basic and acidic residues" evidence="14">
    <location>
        <begin position="236"/>
        <end position="245"/>
    </location>
</feature>
<feature type="compositionally biased region" description="Polar residues" evidence="14">
    <location>
        <begin position="484"/>
        <end position="516"/>
    </location>
</feature>
<comment type="subcellular location">
    <subcellularLocation>
        <location evidence="1">Chromosome</location>
    </subcellularLocation>
</comment>
<keyword evidence="4 13" id="KW-0479">Metal-binding</keyword>
<comment type="catalytic activity">
    <reaction evidence="13">
        <text>a 5-methyl-2'-deoxycytidine in DNA + 2-oxoglutarate + O2 = a 5-hydroxymethyl-2'-deoxycytidine in DNA + succinate + CO2</text>
        <dbReference type="Rhea" id="RHEA:52636"/>
        <dbReference type="Rhea" id="RHEA-COMP:11370"/>
        <dbReference type="Rhea" id="RHEA-COMP:13315"/>
        <dbReference type="ChEBI" id="CHEBI:15379"/>
        <dbReference type="ChEBI" id="CHEBI:16526"/>
        <dbReference type="ChEBI" id="CHEBI:16810"/>
        <dbReference type="ChEBI" id="CHEBI:30031"/>
        <dbReference type="ChEBI" id="CHEBI:85454"/>
        <dbReference type="ChEBI" id="CHEBI:136731"/>
        <dbReference type="EC" id="1.14.11.80"/>
    </reaction>
</comment>